<comment type="subcellular location">
    <subcellularLocation>
        <location evidence="1">Cell membrane</location>
        <topology evidence="1">Peripheral membrane protein</topology>
    </subcellularLocation>
</comment>
<evidence type="ECO:0000313" key="12">
    <source>
        <dbReference type="EMBL" id="RYB06574.1"/>
    </source>
</evidence>
<protein>
    <submittedName>
        <fullName evidence="12">Sugar ABC transporter ATP-binding protein</fullName>
    </submittedName>
</protein>
<dbReference type="CDD" id="cd03215">
    <property type="entry name" value="ABC_Carb_Monos_II"/>
    <property type="match status" value="1"/>
</dbReference>
<keyword evidence="5" id="KW-0762">Sugar transport</keyword>
<comment type="caution">
    <text evidence="12">The sequence shown here is derived from an EMBL/GenBank/DDBJ whole genome shotgun (WGS) entry which is preliminary data.</text>
</comment>
<dbReference type="InterPro" id="IPR027417">
    <property type="entry name" value="P-loop_NTPase"/>
</dbReference>
<dbReference type="GO" id="GO:0005886">
    <property type="term" value="C:plasma membrane"/>
    <property type="evidence" value="ECO:0007669"/>
    <property type="project" value="UniProtKB-SubCell"/>
</dbReference>
<dbReference type="PROSITE" id="PS50893">
    <property type="entry name" value="ABC_TRANSPORTER_2"/>
    <property type="match status" value="2"/>
</dbReference>
<feature type="domain" description="ABC transporter" evidence="11">
    <location>
        <begin position="6"/>
        <end position="241"/>
    </location>
</feature>
<comment type="similarity">
    <text evidence="2">Belongs to the ABC transporter superfamily.</text>
</comment>
<evidence type="ECO:0000313" key="13">
    <source>
        <dbReference type="Proteomes" id="UP000289411"/>
    </source>
</evidence>
<evidence type="ECO:0000256" key="2">
    <source>
        <dbReference type="ARBA" id="ARBA00005417"/>
    </source>
</evidence>
<dbReference type="PROSITE" id="PS00211">
    <property type="entry name" value="ABC_TRANSPORTER_1"/>
    <property type="match status" value="1"/>
</dbReference>
<dbReference type="InterPro" id="IPR003593">
    <property type="entry name" value="AAA+_ATPase"/>
</dbReference>
<dbReference type="Pfam" id="PF00005">
    <property type="entry name" value="ABC_tran"/>
    <property type="match status" value="2"/>
</dbReference>
<name>A0A4Q2RI45_9HYPH</name>
<dbReference type="InterPro" id="IPR017871">
    <property type="entry name" value="ABC_transporter-like_CS"/>
</dbReference>
<accession>A0A4Q2RI45</accession>
<evidence type="ECO:0000256" key="6">
    <source>
        <dbReference type="ARBA" id="ARBA00022737"/>
    </source>
</evidence>
<keyword evidence="4" id="KW-1003">Cell membrane</keyword>
<dbReference type="GO" id="GO:0016887">
    <property type="term" value="F:ATP hydrolysis activity"/>
    <property type="evidence" value="ECO:0007669"/>
    <property type="project" value="InterPro"/>
</dbReference>
<dbReference type="AlphaFoldDB" id="A0A4Q2RI45"/>
<keyword evidence="6" id="KW-0677">Repeat</keyword>
<evidence type="ECO:0000256" key="1">
    <source>
        <dbReference type="ARBA" id="ARBA00004202"/>
    </source>
</evidence>
<proteinExistence type="inferred from homology"/>
<dbReference type="EMBL" id="QYBC01000003">
    <property type="protein sequence ID" value="RYB06574.1"/>
    <property type="molecule type" value="Genomic_DNA"/>
</dbReference>
<dbReference type="GO" id="GO:0005524">
    <property type="term" value="F:ATP binding"/>
    <property type="evidence" value="ECO:0007669"/>
    <property type="project" value="UniProtKB-KW"/>
</dbReference>
<dbReference type="InterPro" id="IPR050107">
    <property type="entry name" value="ABC_carbohydrate_import_ATPase"/>
</dbReference>
<evidence type="ECO:0000256" key="4">
    <source>
        <dbReference type="ARBA" id="ARBA00022475"/>
    </source>
</evidence>
<evidence type="ECO:0000259" key="11">
    <source>
        <dbReference type="PROSITE" id="PS50893"/>
    </source>
</evidence>
<dbReference type="InterPro" id="IPR003439">
    <property type="entry name" value="ABC_transporter-like_ATP-bd"/>
</dbReference>
<dbReference type="RefSeq" id="WP_129217931.1">
    <property type="nucleotide sequence ID" value="NZ_QYBC01000003.1"/>
</dbReference>
<dbReference type="OrthoDB" id="9805029at2"/>
<sequence>MSPALLGLHDVQKWFGGVHALKGVDFTLAAGEVHVLLGENGAGKSTLMGVLSGAIVPDAGEIRIAGEPVRFASPRDAHAAGVAMIPQELDLVPGLDIAANLFLGNEITGAGVLQGRRMRDAAQELLAKAGVALDAGLLVSSLRIGERQLVAIAKALAADARILVMDEPSAALSSVEADHLMRVVRDLKARGVGVVYISHRLEEVARIADRVTVMRDGQVVGECPPQAPQAELVRLLVGRPLSDLFPPRASRVGKPILHLHRAAFDPARPRAGWQAPRDVSLTVHEGEIVGLAGLMGVGRTELLGALYGFGAVGRWSGTVEMRGAAARLGTIGAARRAGIAYVTDDRRGTGLVLHHTVAQNTLMSIWRRVTPFGLASRGLERRRVAEAMENYDVRPRLPAAKVVNLSGGNQQKVVFAKELMNGPSLLLLDEPTRGVDVGAKTEIYRRLRGLAEQGLGVLVASSELTELLGLCDRIVVMRAGRTVHAFGADAGEDAVRAVCESGDEERAA</sequence>
<gene>
    <name evidence="12" type="ORF">D3272_04360</name>
</gene>
<keyword evidence="8 12" id="KW-0067">ATP-binding</keyword>
<evidence type="ECO:0000256" key="5">
    <source>
        <dbReference type="ARBA" id="ARBA00022597"/>
    </source>
</evidence>
<evidence type="ECO:0000256" key="10">
    <source>
        <dbReference type="ARBA" id="ARBA00023136"/>
    </source>
</evidence>
<keyword evidence="10" id="KW-0472">Membrane</keyword>
<dbReference type="PANTHER" id="PTHR43790:SF9">
    <property type="entry name" value="GALACTOFURANOSE TRANSPORTER ATP-BINDING PROTEIN YTFR"/>
    <property type="match status" value="1"/>
</dbReference>
<keyword evidence="13" id="KW-1185">Reference proteome</keyword>
<dbReference type="PANTHER" id="PTHR43790">
    <property type="entry name" value="CARBOHYDRATE TRANSPORT ATP-BINDING PROTEIN MG119-RELATED"/>
    <property type="match status" value="1"/>
</dbReference>
<reference evidence="12 13" key="1">
    <citation type="submission" date="2018-09" db="EMBL/GenBank/DDBJ databases">
        <authorList>
            <person name="Grouzdev D.S."/>
            <person name="Krutkina M.S."/>
        </authorList>
    </citation>
    <scope>NUCLEOTIDE SEQUENCE [LARGE SCALE GENOMIC DNA]</scope>
    <source>
        <strain evidence="12 13">RmlP001</strain>
    </source>
</reference>
<evidence type="ECO:0000256" key="3">
    <source>
        <dbReference type="ARBA" id="ARBA00022448"/>
    </source>
</evidence>
<dbReference type="CDD" id="cd03216">
    <property type="entry name" value="ABC_Carb_Monos_I"/>
    <property type="match status" value="1"/>
</dbReference>
<reference evidence="12 13" key="2">
    <citation type="submission" date="2019-02" db="EMBL/GenBank/DDBJ databases">
        <title>'Lichenibacterium ramalinii' gen. nov. sp. nov., 'Lichenibacterium minor' gen. nov. sp. nov.</title>
        <authorList>
            <person name="Pankratov T."/>
        </authorList>
    </citation>
    <scope>NUCLEOTIDE SEQUENCE [LARGE SCALE GENOMIC DNA]</scope>
    <source>
        <strain evidence="12 13">RmlP001</strain>
    </source>
</reference>
<dbReference type="FunFam" id="3.40.50.300:FF:000127">
    <property type="entry name" value="Ribose import ATP-binding protein RbsA"/>
    <property type="match status" value="1"/>
</dbReference>
<dbReference type="Proteomes" id="UP000289411">
    <property type="component" value="Unassembled WGS sequence"/>
</dbReference>
<keyword evidence="7" id="KW-0547">Nucleotide-binding</keyword>
<keyword evidence="9" id="KW-1278">Translocase</keyword>
<dbReference type="Gene3D" id="3.40.50.300">
    <property type="entry name" value="P-loop containing nucleotide triphosphate hydrolases"/>
    <property type="match status" value="2"/>
</dbReference>
<dbReference type="SMART" id="SM00382">
    <property type="entry name" value="AAA"/>
    <property type="match status" value="2"/>
</dbReference>
<keyword evidence="3" id="KW-0813">Transport</keyword>
<organism evidence="12 13">
    <name type="scientific">Lichenibacterium ramalinae</name>
    <dbReference type="NCBI Taxonomy" id="2316527"/>
    <lineage>
        <taxon>Bacteria</taxon>
        <taxon>Pseudomonadati</taxon>
        <taxon>Pseudomonadota</taxon>
        <taxon>Alphaproteobacteria</taxon>
        <taxon>Hyphomicrobiales</taxon>
        <taxon>Lichenihabitantaceae</taxon>
        <taxon>Lichenibacterium</taxon>
    </lineage>
</organism>
<evidence type="ECO:0000256" key="9">
    <source>
        <dbReference type="ARBA" id="ARBA00022967"/>
    </source>
</evidence>
<dbReference type="SUPFAM" id="SSF52540">
    <property type="entry name" value="P-loop containing nucleoside triphosphate hydrolases"/>
    <property type="match status" value="2"/>
</dbReference>
<evidence type="ECO:0000256" key="7">
    <source>
        <dbReference type="ARBA" id="ARBA00022741"/>
    </source>
</evidence>
<feature type="domain" description="ABC transporter" evidence="11">
    <location>
        <begin position="257"/>
        <end position="504"/>
    </location>
</feature>
<evidence type="ECO:0000256" key="8">
    <source>
        <dbReference type="ARBA" id="ARBA00022840"/>
    </source>
</evidence>